<proteinExistence type="predicted"/>
<name>A0A6A6NQQ5_9PEZI</name>
<organism evidence="1 2">
    <name type="scientific">Lineolata rhizophorae</name>
    <dbReference type="NCBI Taxonomy" id="578093"/>
    <lineage>
        <taxon>Eukaryota</taxon>
        <taxon>Fungi</taxon>
        <taxon>Dikarya</taxon>
        <taxon>Ascomycota</taxon>
        <taxon>Pezizomycotina</taxon>
        <taxon>Dothideomycetes</taxon>
        <taxon>Dothideomycetes incertae sedis</taxon>
        <taxon>Lineolatales</taxon>
        <taxon>Lineolataceae</taxon>
        <taxon>Lineolata</taxon>
    </lineage>
</organism>
<gene>
    <name evidence="1" type="ORF">BDY21DRAFT_264540</name>
</gene>
<dbReference type="PANTHER" id="PTHR40788">
    <property type="entry name" value="CLR5 DOMAIN-CONTAINING PROTEIN-RELATED"/>
    <property type="match status" value="1"/>
</dbReference>
<keyword evidence="2" id="KW-1185">Reference proteome</keyword>
<dbReference type="EMBL" id="MU001693">
    <property type="protein sequence ID" value="KAF2454150.1"/>
    <property type="molecule type" value="Genomic_DNA"/>
</dbReference>
<feature type="non-terminal residue" evidence="1">
    <location>
        <position position="106"/>
    </location>
</feature>
<reference evidence="1" key="1">
    <citation type="journal article" date="2020" name="Stud. Mycol.">
        <title>101 Dothideomycetes genomes: a test case for predicting lifestyles and emergence of pathogens.</title>
        <authorList>
            <person name="Haridas S."/>
            <person name="Albert R."/>
            <person name="Binder M."/>
            <person name="Bloem J."/>
            <person name="Labutti K."/>
            <person name="Salamov A."/>
            <person name="Andreopoulos B."/>
            <person name="Baker S."/>
            <person name="Barry K."/>
            <person name="Bills G."/>
            <person name="Bluhm B."/>
            <person name="Cannon C."/>
            <person name="Castanera R."/>
            <person name="Culley D."/>
            <person name="Daum C."/>
            <person name="Ezra D."/>
            <person name="Gonzalez J."/>
            <person name="Henrissat B."/>
            <person name="Kuo A."/>
            <person name="Liang C."/>
            <person name="Lipzen A."/>
            <person name="Lutzoni F."/>
            <person name="Magnuson J."/>
            <person name="Mondo S."/>
            <person name="Nolan M."/>
            <person name="Ohm R."/>
            <person name="Pangilinan J."/>
            <person name="Park H.-J."/>
            <person name="Ramirez L."/>
            <person name="Alfaro M."/>
            <person name="Sun H."/>
            <person name="Tritt A."/>
            <person name="Yoshinaga Y."/>
            <person name="Zwiers L.-H."/>
            <person name="Turgeon B."/>
            <person name="Goodwin S."/>
            <person name="Spatafora J."/>
            <person name="Crous P."/>
            <person name="Grigoriev I."/>
        </authorList>
    </citation>
    <scope>NUCLEOTIDE SEQUENCE</scope>
    <source>
        <strain evidence="1">ATCC 16933</strain>
    </source>
</reference>
<sequence length="106" mass="12322">IEQQETFEVDERTLKVVSALFYMPSTKTRPGAVTFADFLHLMSTVGFEAEKLYGSAWVFVPKGLDLHRNIQFHEPHPVSKLPFKIARRWGRRLRNAYGWHGGMFEL</sequence>
<evidence type="ECO:0000313" key="1">
    <source>
        <dbReference type="EMBL" id="KAF2454150.1"/>
    </source>
</evidence>
<feature type="non-terminal residue" evidence="1">
    <location>
        <position position="1"/>
    </location>
</feature>
<accession>A0A6A6NQQ5</accession>
<dbReference type="Proteomes" id="UP000799766">
    <property type="component" value="Unassembled WGS sequence"/>
</dbReference>
<evidence type="ECO:0000313" key="2">
    <source>
        <dbReference type="Proteomes" id="UP000799766"/>
    </source>
</evidence>
<protein>
    <submittedName>
        <fullName evidence="1">Uncharacterized protein</fullName>
    </submittedName>
</protein>
<dbReference type="PANTHER" id="PTHR40788:SF2">
    <property type="entry name" value="CLR5 DOMAIN-CONTAINING PROTEIN"/>
    <property type="match status" value="1"/>
</dbReference>
<dbReference type="OrthoDB" id="2922289at2759"/>
<dbReference type="AlphaFoldDB" id="A0A6A6NQQ5"/>